<evidence type="ECO:0000256" key="5">
    <source>
        <dbReference type="SAM" id="Phobius"/>
    </source>
</evidence>
<keyword evidence="8" id="KW-1185">Reference proteome</keyword>
<evidence type="ECO:0000256" key="2">
    <source>
        <dbReference type="ARBA" id="ARBA00022692"/>
    </source>
</evidence>
<evidence type="ECO:0000313" key="8">
    <source>
        <dbReference type="Proteomes" id="UP001194469"/>
    </source>
</evidence>
<feature type="domain" description="Methylamine utilisation protein MauE" evidence="6">
    <location>
        <begin position="54"/>
        <end position="182"/>
    </location>
</feature>
<keyword evidence="4 5" id="KW-0472">Membrane</keyword>
<dbReference type="InterPro" id="IPR009908">
    <property type="entry name" value="Methylamine_util_MauE"/>
</dbReference>
<proteinExistence type="predicted"/>
<sequence>MLSGKAMSRSSGEGGYAGPETGGVSVLSGAAGLSGASGAGASPVLRLLSGVWCQRAVRVALALVFVAAGGAKLADVRGFAEIIHHYGILPVWAVGTVALLLPLAEVVAGVGLLFAVRGSLTVIAAMCLLFLGVLGYALAAGLSIGDCGCFAPGELPDGVEDGSALRGALVRDLVLLAGVAYLYAWRRLRRRQG</sequence>
<name>A0ABS0J649_9BACT</name>
<evidence type="ECO:0000256" key="1">
    <source>
        <dbReference type="ARBA" id="ARBA00004141"/>
    </source>
</evidence>
<dbReference type="Proteomes" id="UP001194469">
    <property type="component" value="Unassembled WGS sequence"/>
</dbReference>
<keyword evidence="3 5" id="KW-1133">Transmembrane helix</keyword>
<keyword evidence="2 5" id="KW-0812">Transmembrane</keyword>
<feature type="transmembrane region" description="Helical" evidence="5">
    <location>
        <begin position="56"/>
        <end position="74"/>
    </location>
</feature>
<dbReference type="EMBL" id="VRYY01000421">
    <property type="protein sequence ID" value="MBG3877943.1"/>
    <property type="molecule type" value="Genomic_DNA"/>
</dbReference>
<gene>
    <name evidence="7" type="ORF">FVW20_13230</name>
</gene>
<protein>
    <submittedName>
        <fullName evidence="7">DoxX family protein</fullName>
    </submittedName>
</protein>
<dbReference type="Pfam" id="PF07291">
    <property type="entry name" value="MauE"/>
    <property type="match status" value="1"/>
</dbReference>
<comment type="subcellular location">
    <subcellularLocation>
        <location evidence="1">Membrane</location>
        <topology evidence="1">Multi-pass membrane protein</topology>
    </subcellularLocation>
</comment>
<organism evidence="7 8">
    <name type="scientific">Nitratidesulfovibrio oxamicus</name>
    <dbReference type="NCBI Taxonomy" id="32016"/>
    <lineage>
        <taxon>Bacteria</taxon>
        <taxon>Pseudomonadati</taxon>
        <taxon>Thermodesulfobacteriota</taxon>
        <taxon>Desulfovibrionia</taxon>
        <taxon>Desulfovibrionales</taxon>
        <taxon>Desulfovibrionaceae</taxon>
        <taxon>Nitratidesulfovibrio</taxon>
    </lineage>
</organism>
<evidence type="ECO:0000256" key="4">
    <source>
        <dbReference type="ARBA" id="ARBA00023136"/>
    </source>
</evidence>
<feature type="transmembrane region" description="Helical" evidence="5">
    <location>
        <begin position="164"/>
        <end position="184"/>
    </location>
</feature>
<feature type="transmembrane region" description="Helical" evidence="5">
    <location>
        <begin position="122"/>
        <end position="144"/>
    </location>
</feature>
<reference evidence="7 8" key="1">
    <citation type="submission" date="2019-08" db="EMBL/GenBank/DDBJ databases">
        <authorList>
            <person name="Luo N."/>
        </authorList>
    </citation>
    <scope>NUCLEOTIDE SEQUENCE [LARGE SCALE GENOMIC DNA]</scope>
    <source>
        <strain evidence="7 8">NCIMB 9442</strain>
    </source>
</reference>
<feature type="transmembrane region" description="Helical" evidence="5">
    <location>
        <begin position="86"/>
        <end position="115"/>
    </location>
</feature>
<accession>A0ABS0J649</accession>
<comment type="caution">
    <text evidence="7">The sequence shown here is derived from an EMBL/GenBank/DDBJ whole genome shotgun (WGS) entry which is preliminary data.</text>
</comment>
<evidence type="ECO:0000256" key="3">
    <source>
        <dbReference type="ARBA" id="ARBA00022989"/>
    </source>
</evidence>
<evidence type="ECO:0000313" key="7">
    <source>
        <dbReference type="EMBL" id="MBG3877943.1"/>
    </source>
</evidence>
<evidence type="ECO:0000259" key="6">
    <source>
        <dbReference type="Pfam" id="PF07291"/>
    </source>
</evidence>